<organism evidence="3 4">
    <name type="scientific">Klenkia terrae</name>
    <dbReference type="NCBI Taxonomy" id="1052259"/>
    <lineage>
        <taxon>Bacteria</taxon>
        <taxon>Bacillati</taxon>
        <taxon>Actinomycetota</taxon>
        <taxon>Actinomycetes</taxon>
        <taxon>Geodermatophilales</taxon>
        <taxon>Geodermatophilaceae</taxon>
        <taxon>Klenkia</taxon>
    </lineage>
</organism>
<dbReference type="Gene3D" id="3.40.50.620">
    <property type="entry name" value="HUPs"/>
    <property type="match status" value="2"/>
</dbReference>
<evidence type="ECO:0000313" key="3">
    <source>
        <dbReference type="EMBL" id="MEI4280882.1"/>
    </source>
</evidence>
<dbReference type="RefSeq" id="WP_225235703.1">
    <property type="nucleotide sequence ID" value="NZ_JBAPLV010000030.1"/>
</dbReference>
<dbReference type="CDD" id="cd00293">
    <property type="entry name" value="USP-like"/>
    <property type="match status" value="1"/>
</dbReference>
<comment type="caution">
    <text evidence="3">The sequence shown here is derived from an EMBL/GenBank/DDBJ whole genome shotgun (WGS) entry which is preliminary data.</text>
</comment>
<keyword evidence="4" id="KW-1185">Reference proteome</keyword>
<evidence type="ECO:0000313" key="4">
    <source>
        <dbReference type="Proteomes" id="UP001373496"/>
    </source>
</evidence>
<dbReference type="Pfam" id="PF00582">
    <property type="entry name" value="Usp"/>
    <property type="match status" value="2"/>
</dbReference>
<dbReference type="EMBL" id="JBAPLV010000030">
    <property type="protein sequence ID" value="MEI4280882.1"/>
    <property type="molecule type" value="Genomic_DNA"/>
</dbReference>
<proteinExistence type="inferred from homology"/>
<dbReference type="PANTHER" id="PTHR46268:SF27">
    <property type="entry name" value="UNIVERSAL STRESS PROTEIN RV2623"/>
    <property type="match status" value="1"/>
</dbReference>
<dbReference type="SUPFAM" id="SSF52402">
    <property type="entry name" value="Adenine nucleotide alpha hydrolases-like"/>
    <property type="match status" value="2"/>
</dbReference>
<feature type="domain" description="UspA" evidence="2">
    <location>
        <begin position="8"/>
        <end position="137"/>
    </location>
</feature>
<dbReference type="InterPro" id="IPR014729">
    <property type="entry name" value="Rossmann-like_a/b/a_fold"/>
</dbReference>
<comment type="similarity">
    <text evidence="1">Belongs to the universal stress protein A family.</text>
</comment>
<sequence>MTHAEGPVVAAVDHTPGARATVRAAAIEAARRRTPLRLVHVHRPVRRSWFAGPAATDLGTTTRWAAEDLLQAIGDLVPSCRVDTVVRTGHPAELLVDETVTSPLVVLGGRSGSPLTGVGSTAARVVAHAAGPVLVLPDEDDRALVAGRSVVVGVSGGPGDEAVLQAAFEEADARGCELVAVHTWIEPALEPTYQTISPLIDWDSVRDEEQRLLAEALAGLQEKWPGTEVRPALIKQRPAPGLCGAASTAELLVVGHRHHGRVPGLGSTTRSLLHQAPCPVLVVPVAGRSDHRTSEHTR</sequence>
<gene>
    <name evidence="3" type="ORF">UXQ13_20570</name>
</gene>
<dbReference type="Proteomes" id="UP001373496">
    <property type="component" value="Unassembled WGS sequence"/>
</dbReference>
<dbReference type="InterPro" id="IPR006016">
    <property type="entry name" value="UspA"/>
</dbReference>
<feature type="domain" description="UspA" evidence="2">
    <location>
        <begin position="148"/>
        <end position="284"/>
    </location>
</feature>
<reference evidence="3 4" key="1">
    <citation type="submission" date="2024-03" db="EMBL/GenBank/DDBJ databases">
        <title>Draft genome sequence of Klenkia terrae.</title>
        <authorList>
            <person name="Duangmal K."/>
            <person name="Chantavorakit T."/>
        </authorList>
    </citation>
    <scope>NUCLEOTIDE SEQUENCE [LARGE SCALE GENOMIC DNA]</scope>
    <source>
        <strain evidence="3 4">JCM 17786</strain>
    </source>
</reference>
<evidence type="ECO:0000259" key="2">
    <source>
        <dbReference type="Pfam" id="PF00582"/>
    </source>
</evidence>
<dbReference type="PANTHER" id="PTHR46268">
    <property type="entry name" value="STRESS RESPONSE PROTEIN NHAX"/>
    <property type="match status" value="1"/>
</dbReference>
<accession>A0ABU8EB69</accession>
<evidence type="ECO:0000256" key="1">
    <source>
        <dbReference type="ARBA" id="ARBA00008791"/>
    </source>
</evidence>
<protein>
    <submittedName>
        <fullName evidence="3">Universal stress protein</fullName>
    </submittedName>
</protein>
<name>A0ABU8EB69_9ACTN</name>